<keyword evidence="4" id="KW-1133">Transmembrane helix</keyword>
<evidence type="ECO:0000313" key="6">
    <source>
        <dbReference type="EMBL" id="PMQ21199.1"/>
    </source>
</evidence>
<accession>A0A2N7S4X7</accession>
<sequence>MKILLVTSPGGHLAQLLSLKAWWEKHDREWVTFKQSEVISSLDGENISWAYFPTTRNALNAIRNFALAWPTLRRIRPDLVISNGAGVSVPFFIVCKLLKIRTVYVECFDRITLPTISGTICYPLSDLFCVQWDEQKQFYPNAVNIGHLL</sequence>
<dbReference type="GO" id="GO:0006488">
    <property type="term" value="P:dolichol-linked oligosaccharide biosynthetic process"/>
    <property type="evidence" value="ECO:0007669"/>
    <property type="project" value="InterPro"/>
</dbReference>
<dbReference type="PANTHER" id="PTHR12154">
    <property type="entry name" value="GLYCOSYL TRANSFERASE-RELATED"/>
    <property type="match status" value="1"/>
</dbReference>
<evidence type="ECO:0000256" key="1">
    <source>
        <dbReference type="ARBA" id="ARBA00004389"/>
    </source>
</evidence>
<dbReference type="PANTHER" id="PTHR12154:SF4">
    <property type="entry name" value="UDP-N-ACETYLGLUCOSAMINE TRANSFERASE SUBUNIT ALG14 HOMOLOG"/>
    <property type="match status" value="1"/>
</dbReference>
<dbReference type="Gene3D" id="3.40.50.2000">
    <property type="entry name" value="Glycogen Phosphorylase B"/>
    <property type="match status" value="1"/>
</dbReference>
<evidence type="ECO:0000313" key="7">
    <source>
        <dbReference type="Proteomes" id="UP000235739"/>
    </source>
</evidence>
<dbReference type="GO" id="GO:0004577">
    <property type="term" value="F:N-acetylglucosaminyldiphosphodolichol N-acetylglucosaminyltransferase activity"/>
    <property type="evidence" value="ECO:0007669"/>
    <property type="project" value="TreeGrafter"/>
</dbReference>
<reference evidence="6 7" key="1">
    <citation type="journal article" date="2017" name="Elife">
        <title>Extensive horizontal gene transfer in cheese-associated bacteria.</title>
        <authorList>
            <person name="Bonham K.S."/>
            <person name="Wolfe B.E."/>
            <person name="Dutton R.J."/>
        </authorList>
    </citation>
    <scope>NUCLEOTIDE SEQUENCE [LARGE SCALE GENOMIC DNA]</scope>
    <source>
        <strain evidence="6 7">JB182</strain>
    </source>
</reference>
<dbReference type="InterPro" id="IPR013969">
    <property type="entry name" value="Oligosacch_biosynth_Alg14"/>
</dbReference>
<comment type="caution">
    <text evidence="6">The sequence shown here is derived from an EMBL/GenBank/DDBJ whole genome shotgun (WGS) entry which is preliminary data.</text>
</comment>
<evidence type="ECO:0000256" key="5">
    <source>
        <dbReference type="ARBA" id="ARBA00023136"/>
    </source>
</evidence>
<evidence type="ECO:0000256" key="3">
    <source>
        <dbReference type="ARBA" id="ARBA00022824"/>
    </source>
</evidence>
<evidence type="ECO:0000256" key="2">
    <source>
        <dbReference type="ARBA" id="ARBA00022692"/>
    </source>
</evidence>
<organism evidence="6 7">
    <name type="scientific">Glutamicibacter arilaitensis</name>
    <dbReference type="NCBI Taxonomy" id="256701"/>
    <lineage>
        <taxon>Bacteria</taxon>
        <taxon>Bacillati</taxon>
        <taxon>Actinomycetota</taxon>
        <taxon>Actinomycetes</taxon>
        <taxon>Micrococcales</taxon>
        <taxon>Micrococcaceae</taxon>
        <taxon>Glutamicibacter</taxon>
    </lineage>
</organism>
<keyword evidence="2" id="KW-0812">Transmembrane</keyword>
<dbReference type="SUPFAM" id="SSF53756">
    <property type="entry name" value="UDP-Glycosyltransferase/glycogen phosphorylase"/>
    <property type="match status" value="1"/>
</dbReference>
<dbReference type="AlphaFoldDB" id="A0A2N7S4X7"/>
<gene>
    <name evidence="6" type="ORF">CIK84_06425</name>
</gene>
<dbReference type="Pfam" id="PF08660">
    <property type="entry name" value="Alg14"/>
    <property type="match status" value="1"/>
</dbReference>
<protein>
    <submittedName>
        <fullName evidence="6">UDP-N-acetylglucosamine--LPS N-acetylglucosamine transferase</fullName>
    </submittedName>
</protein>
<dbReference type="EMBL" id="PNQX01000001">
    <property type="protein sequence ID" value="PMQ21199.1"/>
    <property type="molecule type" value="Genomic_DNA"/>
</dbReference>
<proteinExistence type="predicted"/>
<comment type="subcellular location">
    <subcellularLocation>
        <location evidence="1">Endoplasmic reticulum membrane</location>
        <topology evidence="1">Single-pass membrane protein</topology>
    </subcellularLocation>
</comment>
<keyword evidence="3" id="KW-0256">Endoplasmic reticulum</keyword>
<dbReference type="Proteomes" id="UP000235739">
    <property type="component" value="Unassembled WGS sequence"/>
</dbReference>
<dbReference type="RefSeq" id="WP_102597834.1">
    <property type="nucleotide sequence ID" value="NZ_PNQX01000001.1"/>
</dbReference>
<keyword evidence="5" id="KW-0472">Membrane</keyword>
<name>A0A2N7S4X7_9MICC</name>
<evidence type="ECO:0000256" key="4">
    <source>
        <dbReference type="ARBA" id="ARBA00022989"/>
    </source>
</evidence>
<keyword evidence="6" id="KW-0808">Transferase</keyword>
<dbReference type="NCBIfam" id="NF041549">
    <property type="entry name" value="PssD"/>
    <property type="match status" value="1"/>
</dbReference>